<feature type="region of interest" description="Disordered" evidence="1">
    <location>
        <begin position="237"/>
        <end position="269"/>
    </location>
</feature>
<dbReference type="RefSeq" id="XP_066072189.1">
    <property type="nucleotide sequence ID" value="XM_066216092.1"/>
</dbReference>
<gene>
    <name evidence="2" type="ORF">L201_000289</name>
</gene>
<keyword evidence="3" id="KW-1185">Reference proteome</keyword>
<name>A0AAX4JIZ1_9TREE</name>
<protein>
    <recommendedName>
        <fullName evidence="4">C2H2-type domain-containing protein</fullName>
    </recommendedName>
</protein>
<evidence type="ECO:0008006" key="4">
    <source>
        <dbReference type="Google" id="ProtNLM"/>
    </source>
</evidence>
<accession>A0AAX4JIZ1</accession>
<feature type="compositionally biased region" description="Polar residues" evidence="1">
    <location>
        <begin position="245"/>
        <end position="256"/>
    </location>
</feature>
<proteinExistence type="predicted"/>
<dbReference type="Proteomes" id="UP001355207">
    <property type="component" value="Chromosome 1"/>
</dbReference>
<dbReference type="AlphaFoldDB" id="A0AAX4JIZ1"/>
<dbReference type="GeneID" id="91090961"/>
<organism evidence="2 3">
    <name type="scientific">Kwoniella dendrophila CBS 6074</name>
    <dbReference type="NCBI Taxonomy" id="1295534"/>
    <lineage>
        <taxon>Eukaryota</taxon>
        <taxon>Fungi</taxon>
        <taxon>Dikarya</taxon>
        <taxon>Basidiomycota</taxon>
        <taxon>Agaricomycotina</taxon>
        <taxon>Tremellomycetes</taxon>
        <taxon>Tremellales</taxon>
        <taxon>Cryptococcaceae</taxon>
        <taxon>Kwoniella</taxon>
    </lineage>
</organism>
<evidence type="ECO:0000313" key="3">
    <source>
        <dbReference type="Proteomes" id="UP001355207"/>
    </source>
</evidence>
<dbReference type="EMBL" id="CP144098">
    <property type="protein sequence ID" value="WWC85426.1"/>
    <property type="molecule type" value="Genomic_DNA"/>
</dbReference>
<feature type="region of interest" description="Disordered" evidence="1">
    <location>
        <begin position="202"/>
        <end position="221"/>
    </location>
</feature>
<evidence type="ECO:0000256" key="1">
    <source>
        <dbReference type="SAM" id="MobiDB-lite"/>
    </source>
</evidence>
<evidence type="ECO:0000313" key="2">
    <source>
        <dbReference type="EMBL" id="WWC85426.1"/>
    </source>
</evidence>
<reference evidence="2 3" key="1">
    <citation type="submission" date="2024-01" db="EMBL/GenBank/DDBJ databases">
        <title>Comparative genomics of Cryptococcus and Kwoniella reveals pathogenesis evolution and contrasting modes of karyotype evolution via chromosome fusion or intercentromeric recombination.</title>
        <authorList>
            <person name="Coelho M.A."/>
            <person name="David-Palma M."/>
            <person name="Shea T."/>
            <person name="Bowers K."/>
            <person name="McGinley-Smith S."/>
            <person name="Mohammad A.W."/>
            <person name="Gnirke A."/>
            <person name="Yurkov A.M."/>
            <person name="Nowrousian M."/>
            <person name="Sun S."/>
            <person name="Cuomo C.A."/>
            <person name="Heitman J."/>
        </authorList>
    </citation>
    <scope>NUCLEOTIDE SEQUENCE [LARGE SCALE GENOMIC DNA]</scope>
    <source>
        <strain evidence="2 3">CBS 6074</strain>
    </source>
</reference>
<sequence>MPVDVTPTPIHPHSLPPVSYHRGWSSIPVGGPARVIEILPGSQHQSPPVLQNQIQGKIPGSIMPNGLRNPWAAYSGETYKPSSENVLNKQIQLQPDGSVSNYGGGGGRSIIAPPSFYGGGGGSMIRDDEGWNGSLGRNHHSHNPDLSSVGHIGPTIPTSAFGGSQAGWAPSSYVNHARMTPPLSQQEMYHPSPPIMNSGASISHTHSQPLPIPKRRSSADDYQPMYDCRDCRLAKSHSSRHGRTVSFSGHNNSNSRGYRKGRSGCSICG</sequence>